<dbReference type="Proteomes" id="UP001201262">
    <property type="component" value="Unassembled WGS sequence"/>
</dbReference>
<dbReference type="EMBL" id="JAJTJA010000010">
    <property type="protein sequence ID" value="KAH8692694.1"/>
    <property type="molecule type" value="Genomic_DNA"/>
</dbReference>
<gene>
    <name evidence="3" type="ORF">BGW36DRAFT_25438</name>
</gene>
<reference evidence="3" key="1">
    <citation type="submission" date="2021-12" db="EMBL/GenBank/DDBJ databases">
        <title>Convergent genome expansion in fungi linked to evolution of root-endophyte symbiosis.</title>
        <authorList>
            <consortium name="DOE Joint Genome Institute"/>
            <person name="Ke Y.-H."/>
            <person name="Bonito G."/>
            <person name="Liao H.-L."/>
            <person name="Looney B."/>
            <person name="Rojas-Flechas A."/>
            <person name="Nash J."/>
            <person name="Hameed K."/>
            <person name="Schadt C."/>
            <person name="Martin F."/>
            <person name="Crous P.W."/>
            <person name="Miettinen O."/>
            <person name="Magnuson J.K."/>
            <person name="Labbe J."/>
            <person name="Jacobson D."/>
            <person name="Doktycz M.J."/>
            <person name="Veneault-Fourrey C."/>
            <person name="Kuo A."/>
            <person name="Mondo S."/>
            <person name="Calhoun S."/>
            <person name="Riley R."/>
            <person name="Ohm R."/>
            <person name="LaButti K."/>
            <person name="Andreopoulos B."/>
            <person name="Pangilinan J."/>
            <person name="Nolan M."/>
            <person name="Tritt A."/>
            <person name="Clum A."/>
            <person name="Lipzen A."/>
            <person name="Daum C."/>
            <person name="Barry K."/>
            <person name="Grigoriev I.V."/>
            <person name="Vilgalys R."/>
        </authorList>
    </citation>
    <scope>NUCLEOTIDE SEQUENCE</scope>
    <source>
        <strain evidence="3">PMI_201</strain>
    </source>
</reference>
<keyword evidence="4" id="KW-1185">Reference proteome</keyword>
<organism evidence="3 4">
    <name type="scientific">Talaromyces proteolyticus</name>
    <dbReference type="NCBI Taxonomy" id="1131652"/>
    <lineage>
        <taxon>Eukaryota</taxon>
        <taxon>Fungi</taxon>
        <taxon>Dikarya</taxon>
        <taxon>Ascomycota</taxon>
        <taxon>Pezizomycotina</taxon>
        <taxon>Eurotiomycetes</taxon>
        <taxon>Eurotiomycetidae</taxon>
        <taxon>Eurotiales</taxon>
        <taxon>Trichocomaceae</taxon>
        <taxon>Talaromyces</taxon>
        <taxon>Talaromyces sect. Bacilispori</taxon>
    </lineage>
</organism>
<comment type="caution">
    <text evidence="3">The sequence shown here is derived from an EMBL/GenBank/DDBJ whole genome shotgun (WGS) entry which is preliminary data.</text>
</comment>
<accession>A0AAD4KPJ5</accession>
<evidence type="ECO:0000313" key="3">
    <source>
        <dbReference type="EMBL" id="KAH8692694.1"/>
    </source>
</evidence>
<dbReference type="GeneID" id="70240309"/>
<keyword evidence="2" id="KW-0812">Transmembrane</keyword>
<evidence type="ECO:0000313" key="4">
    <source>
        <dbReference type="Proteomes" id="UP001201262"/>
    </source>
</evidence>
<keyword evidence="2" id="KW-0472">Membrane</keyword>
<dbReference type="RefSeq" id="XP_046068567.1">
    <property type="nucleotide sequence ID" value="XM_046210022.1"/>
</dbReference>
<feature type="compositionally biased region" description="Basic and acidic residues" evidence="1">
    <location>
        <begin position="1"/>
        <end position="18"/>
    </location>
</feature>
<name>A0AAD4KPJ5_9EURO</name>
<evidence type="ECO:0000256" key="1">
    <source>
        <dbReference type="SAM" id="MobiDB-lite"/>
    </source>
</evidence>
<protein>
    <submittedName>
        <fullName evidence="3">Uncharacterized protein</fullName>
    </submittedName>
</protein>
<sequence>MHAFKEQEKANEDMELPYHGRKHQSNSRTPLRSLSSTVLALLSIGLLLSPVVATALRYNPSSTTVGFSGGVIKSTVVGIVEKRGDVGNLQSYTGDKGGLAPPINRTNDPMRPFAVGNNTFTDLISAGQRSCNIQFNKCQRAANQNTNISYTVSDCQTQKSSCFAAQGNVNKAVASTGSSSESTSTSTSLSTSTSTSLSTTSTSASASASTSTSTSTSASSSTSILATASTTTSSVSSVSTTTAPLITTSSASSTTQSTIQYTTITQNQDILKCEL</sequence>
<evidence type="ECO:0000256" key="2">
    <source>
        <dbReference type="SAM" id="Phobius"/>
    </source>
</evidence>
<dbReference type="AlphaFoldDB" id="A0AAD4KPJ5"/>
<proteinExistence type="predicted"/>
<keyword evidence="2" id="KW-1133">Transmembrane helix</keyword>
<feature type="region of interest" description="Disordered" evidence="1">
    <location>
        <begin position="174"/>
        <end position="218"/>
    </location>
</feature>
<feature type="region of interest" description="Disordered" evidence="1">
    <location>
        <begin position="1"/>
        <end position="30"/>
    </location>
</feature>
<feature type="transmembrane region" description="Helical" evidence="2">
    <location>
        <begin position="31"/>
        <end position="53"/>
    </location>
</feature>